<keyword evidence="3" id="KW-1185">Reference proteome</keyword>
<evidence type="ECO:0000313" key="3">
    <source>
        <dbReference type="Proteomes" id="UP000613255"/>
    </source>
</evidence>
<dbReference type="Proteomes" id="UP000613255">
    <property type="component" value="Unassembled WGS sequence"/>
</dbReference>
<dbReference type="EMBL" id="JAEIJD010000002">
    <property type="protein sequence ID" value="MBI6629159.1"/>
    <property type="molecule type" value="Genomic_DNA"/>
</dbReference>
<dbReference type="AlphaFoldDB" id="A0A934M2U1"/>
<organism evidence="2 3">
    <name type="scientific">Pontibaca salina</name>
    <dbReference type="NCBI Taxonomy" id="2795731"/>
    <lineage>
        <taxon>Bacteria</taxon>
        <taxon>Pseudomonadati</taxon>
        <taxon>Pseudomonadota</taxon>
        <taxon>Alphaproteobacteria</taxon>
        <taxon>Rhodobacterales</taxon>
        <taxon>Roseobacteraceae</taxon>
        <taxon>Pontibaca</taxon>
    </lineage>
</organism>
<accession>A0A934M2U1</accession>
<feature type="signal peptide" evidence="1">
    <location>
        <begin position="1"/>
        <end position="20"/>
    </location>
</feature>
<dbReference type="RefSeq" id="WP_198685160.1">
    <property type="nucleotide sequence ID" value="NZ_JAEIJD010000002.1"/>
</dbReference>
<sequence length="216" mass="23692">MRFPILLLVLALLPFRPLYAADPFDLIFRTGTLSDVPAAHQLTYARTVSVPANPQMEQAGTGRIVLSLVPDDMAQLDFQQGDQHRIIGRFPATVGNPMIMYFFETVINDVAQNTGGSPYYIRNRIKDALREPTEIKEFSAETNGQNITAQQITLRPLKGDRNNANMQGYDDLTLTVTVSDDAPGWYTALVAEVPGDPTTPPLYHSALALTDAGAAQ</sequence>
<keyword evidence="1" id="KW-0732">Signal</keyword>
<protein>
    <submittedName>
        <fullName evidence="2">Uncharacterized protein</fullName>
    </submittedName>
</protein>
<proteinExistence type="predicted"/>
<feature type="chain" id="PRO_5036675727" evidence="1">
    <location>
        <begin position="21"/>
        <end position="216"/>
    </location>
</feature>
<comment type="caution">
    <text evidence="2">The sequence shown here is derived from an EMBL/GenBank/DDBJ whole genome shotgun (WGS) entry which is preliminary data.</text>
</comment>
<name>A0A934M2U1_9RHOB</name>
<reference evidence="2" key="1">
    <citation type="submission" date="2020-12" db="EMBL/GenBank/DDBJ databases">
        <title>Pontibaca salina gen. nov., sp. nov., isolated from marine sediment.</title>
        <authorList>
            <person name="Bo J."/>
            <person name="Wang S."/>
            <person name="Song X."/>
            <person name="Du Z."/>
        </authorList>
    </citation>
    <scope>NUCLEOTIDE SEQUENCE</scope>
    <source>
        <strain evidence="2">S1109L</strain>
    </source>
</reference>
<gene>
    <name evidence="2" type="ORF">JAO82_04610</name>
</gene>
<evidence type="ECO:0000313" key="2">
    <source>
        <dbReference type="EMBL" id="MBI6629159.1"/>
    </source>
</evidence>
<evidence type="ECO:0000256" key="1">
    <source>
        <dbReference type="SAM" id="SignalP"/>
    </source>
</evidence>